<dbReference type="Pfam" id="PF01051">
    <property type="entry name" value="Rep3_N"/>
    <property type="match status" value="1"/>
</dbReference>
<dbReference type="GO" id="GO:0006270">
    <property type="term" value="P:DNA replication initiation"/>
    <property type="evidence" value="ECO:0007669"/>
    <property type="project" value="InterPro"/>
</dbReference>
<comment type="caution">
    <text evidence="4">The sequence shown here is derived from an EMBL/GenBank/DDBJ whole genome shotgun (WGS) entry which is preliminary data.</text>
</comment>
<comment type="similarity">
    <text evidence="1">Belongs to the initiator RepB protein family.</text>
</comment>
<dbReference type="SUPFAM" id="SSF46785">
    <property type="entry name" value="Winged helix' DNA-binding domain"/>
    <property type="match status" value="2"/>
</dbReference>
<dbReference type="AlphaFoldDB" id="N8VM48"/>
<dbReference type="InterPro" id="IPR000525">
    <property type="entry name" value="Initiator_Rep_WH1"/>
</dbReference>
<feature type="compositionally biased region" description="Basic and acidic residues" evidence="2">
    <location>
        <begin position="354"/>
        <end position="365"/>
    </location>
</feature>
<evidence type="ECO:0000259" key="3">
    <source>
        <dbReference type="Pfam" id="PF01051"/>
    </source>
</evidence>
<dbReference type="Gene3D" id="1.10.10.10">
    <property type="entry name" value="Winged helix-like DNA-binding domain superfamily/Winged helix DNA-binding domain"/>
    <property type="match status" value="2"/>
</dbReference>
<evidence type="ECO:0000256" key="2">
    <source>
        <dbReference type="SAM" id="MobiDB-lite"/>
    </source>
</evidence>
<accession>N8VM48</accession>
<reference evidence="4 5" key="1">
    <citation type="submission" date="2013-02" db="EMBL/GenBank/DDBJ databases">
        <title>The Genome Sequence of Acinetobacter sp. NIPH 899.</title>
        <authorList>
            <consortium name="The Broad Institute Genome Sequencing Platform"/>
            <consortium name="The Broad Institute Genome Sequencing Center for Infectious Disease"/>
            <person name="Cerqueira G."/>
            <person name="Feldgarden M."/>
            <person name="Courvalin P."/>
            <person name="Perichon B."/>
            <person name="Grillot-Courvalin C."/>
            <person name="Clermont D."/>
            <person name="Rocha E."/>
            <person name="Yoon E.-J."/>
            <person name="Nemec A."/>
            <person name="Walker B."/>
            <person name="Young S.K."/>
            <person name="Zeng Q."/>
            <person name="Gargeya S."/>
            <person name="Fitzgerald M."/>
            <person name="Haas B."/>
            <person name="Abouelleil A."/>
            <person name="Alvarado L."/>
            <person name="Arachchi H.M."/>
            <person name="Berlin A.M."/>
            <person name="Chapman S.B."/>
            <person name="Dewar J."/>
            <person name="Goldberg J."/>
            <person name="Griggs A."/>
            <person name="Gujja S."/>
            <person name="Hansen M."/>
            <person name="Howarth C."/>
            <person name="Imamovic A."/>
            <person name="Larimer J."/>
            <person name="McCowan C."/>
            <person name="Murphy C."/>
            <person name="Neiman D."/>
            <person name="Pearson M."/>
            <person name="Priest M."/>
            <person name="Roberts A."/>
            <person name="Saif S."/>
            <person name="Shea T."/>
            <person name="Sisk P."/>
            <person name="Sykes S."/>
            <person name="Wortman J."/>
            <person name="Nusbaum C."/>
            <person name="Birren B."/>
        </authorList>
    </citation>
    <scope>NUCLEOTIDE SEQUENCE [LARGE SCALE GENOMIC DNA]</scope>
    <source>
        <strain evidence="4 5">NIPH 899</strain>
    </source>
</reference>
<proteinExistence type="inferred from homology"/>
<sequence length="418" mass="47689">METDLIAKQANKLIESVYRMEVEEQKVILLATKKVNDIELRGLPFTPETEIVITADDFVRAYGVNKQRAFEALVSAKNTIYDRSFEIDYVDVNGETKPISSRWIHAKGEMKHKSAISMFFTPAVIPFIYLVVKEEFTLIDLREVGRLKSKYAVRLYQLLMKWRNANHQPIFTIEVLRKKLGLAETEYLQFGDFNKRVIQVAVDQINKGTGFTELKAIPKKEGRKVVSFRFEYKEYDNKTINVTPLIKKKPKQSEEALSDGFVIHQMSFPQIDTFAGKIRVATEKGMPGFESFGELVGQGKSWDDFEEKIKQDFRNRVFRPYMDVLRLLDFTPTKLNKTPFPGESGENTPSSEDNPGKDKPDEGKKGGKNPFELSDPLYAKYVSKGGKLTKDQIIEAAMAENKPVMKIMLDQGINVLAA</sequence>
<dbReference type="PATRIC" id="fig|1217710.3.peg.54"/>
<protein>
    <recommendedName>
        <fullName evidence="3">Initiator Rep protein WH1 domain-containing protein</fullName>
    </recommendedName>
</protein>
<dbReference type="EMBL" id="APPE01000006">
    <property type="protein sequence ID" value="ENV00977.1"/>
    <property type="molecule type" value="Genomic_DNA"/>
</dbReference>
<gene>
    <name evidence="4" type="ORF">F969_00063</name>
</gene>
<evidence type="ECO:0000313" key="5">
    <source>
        <dbReference type="Proteomes" id="UP000013070"/>
    </source>
</evidence>
<dbReference type="Pfam" id="PF21205">
    <property type="entry name" value="Rep3_C"/>
    <property type="match status" value="1"/>
</dbReference>
<dbReference type="RefSeq" id="WP_004787942.1">
    <property type="nucleotide sequence ID" value="NZ_KB849413.1"/>
</dbReference>
<dbReference type="GO" id="GO:0003887">
    <property type="term" value="F:DNA-directed DNA polymerase activity"/>
    <property type="evidence" value="ECO:0007669"/>
    <property type="project" value="InterPro"/>
</dbReference>
<dbReference type="Proteomes" id="UP000013070">
    <property type="component" value="Unassembled WGS sequence"/>
</dbReference>
<feature type="region of interest" description="Disordered" evidence="2">
    <location>
        <begin position="336"/>
        <end position="372"/>
    </location>
</feature>
<organism evidence="4 5">
    <name type="scientific">Acinetobacter variabilis</name>
    <dbReference type="NCBI Taxonomy" id="70346"/>
    <lineage>
        <taxon>Bacteria</taxon>
        <taxon>Pseudomonadati</taxon>
        <taxon>Pseudomonadota</taxon>
        <taxon>Gammaproteobacteria</taxon>
        <taxon>Moraxellales</taxon>
        <taxon>Moraxellaceae</taxon>
        <taxon>Acinetobacter</taxon>
    </lineage>
</organism>
<name>N8VM48_9GAMM</name>
<dbReference type="HOGENOM" id="CLU_047367_1_1_6"/>
<evidence type="ECO:0000256" key="1">
    <source>
        <dbReference type="ARBA" id="ARBA00038283"/>
    </source>
</evidence>
<dbReference type="InterPro" id="IPR036388">
    <property type="entry name" value="WH-like_DNA-bd_sf"/>
</dbReference>
<dbReference type="InterPro" id="IPR036390">
    <property type="entry name" value="WH_DNA-bd_sf"/>
</dbReference>
<keyword evidence="5" id="KW-1185">Reference proteome</keyword>
<evidence type="ECO:0000313" key="4">
    <source>
        <dbReference type="EMBL" id="ENV00977.1"/>
    </source>
</evidence>
<dbReference type="eggNOG" id="COG5527">
    <property type="taxonomic scope" value="Bacteria"/>
</dbReference>
<feature type="domain" description="Initiator Rep protein WH1" evidence="3">
    <location>
        <begin position="7"/>
        <end position="160"/>
    </location>
</feature>